<proteinExistence type="predicted"/>
<dbReference type="Proteomes" id="UP000002421">
    <property type="component" value="Segment"/>
</dbReference>
<accession>B3FJQ7</accession>
<sequence length="150" mass="16979">MKTRYAKREGCVPDWASCIRTNLAPPSFQRKPMTIELDDGSVVCGSHLHADGRRFNFRDVYGTPVDKDWEYLHITQLSYTAEDGSTQIVEVDPRNPHIINKTHVTTKMGYVTKVNGKRWGVMVHLNWRTGDTQIIPDQGSPITGALIQLI</sequence>
<name>B3FJQ7_BP201</name>
<evidence type="ECO:0000313" key="2">
    <source>
        <dbReference type="Proteomes" id="UP000002421"/>
    </source>
</evidence>
<evidence type="ECO:0000313" key="1">
    <source>
        <dbReference type="EMBL" id="ABY63222.1"/>
    </source>
</evidence>
<protein>
    <submittedName>
        <fullName evidence="1">Uncharacterized protein</fullName>
    </submittedName>
</protein>
<dbReference type="RefSeq" id="YP_001957118.1">
    <property type="nucleotide sequence ID" value="NC_010821.1"/>
</dbReference>
<dbReference type="EMBL" id="EU197055">
    <property type="protein sequence ID" value="ABY63222.1"/>
    <property type="molecule type" value="Genomic_DNA"/>
</dbReference>
<organism evidence="1 2">
    <name type="scientific">Pseudomonas phage 201phi2-1</name>
    <name type="common">Pseudomonas chlororaphis phage 201phi2-1</name>
    <dbReference type="NCBI Taxonomy" id="198110"/>
    <lineage>
        <taxon>Viruses</taxon>
        <taxon>Duplodnaviria</taxon>
        <taxon>Heunggongvirae</taxon>
        <taxon>Uroviricota</taxon>
        <taxon>Caudoviricetes</taxon>
        <taxon>Chimalliviridae</taxon>
        <taxon>Serwervirus</taxon>
        <taxon>Serwervirus 201phi21</taxon>
    </lineage>
</organism>
<organismHost>
    <name type="scientific">Pseudomonas chlororaphis</name>
    <dbReference type="NCBI Taxonomy" id="587753"/>
</organismHost>
<dbReference type="KEGG" id="vg:6372263"/>
<gene>
    <name evidence="1" type="ORF">201phi2-1p398</name>
</gene>
<reference evidence="1 2" key="1">
    <citation type="journal article" date="2008" name="Virology">
        <title>Characterization of Pseudomonas chlororaphis myovirus 201varphi2-1 via genomic sequencing, mass spectrometry, and electron microscopy.</title>
        <authorList>
            <person name="Thomas J.A."/>
            <person name="Rolando M.R."/>
            <person name="Carroll C.A."/>
            <person name="Shen P.S."/>
            <person name="Belnap D.M."/>
            <person name="Weintraub S.T."/>
            <person name="Serwer P."/>
            <person name="Hardies S.C."/>
        </authorList>
    </citation>
    <scope>NUCLEOTIDE SEQUENCE</scope>
</reference>
<keyword evidence="2" id="KW-1185">Reference proteome</keyword>